<dbReference type="GO" id="GO:0032259">
    <property type="term" value="P:methylation"/>
    <property type="evidence" value="ECO:0007669"/>
    <property type="project" value="UniProtKB-KW"/>
</dbReference>
<reference evidence="6" key="1">
    <citation type="submission" date="2009-08" db="EMBL/GenBank/DDBJ databases">
        <title>Annotation of Salpingoeca rosetta.</title>
        <authorList>
            <consortium name="The Broad Institute Genome Sequencing Platform"/>
            <person name="Russ C."/>
            <person name="Cuomo C."/>
            <person name="Burger G."/>
            <person name="Gray M.W."/>
            <person name="Holland P.W.H."/>
            <person name="King N."/>
            <person name="Lang F.B.F."/>
            <person name="Roger A.J."/>
            <person name="Ruiz-Trillo I."/>
            <person name="Young S.K."/>
            <person name="Zeng Q."/>
            <person name="Gargeya S."/>
            <person name="Alvarado L."/>
            <person name="Berlin A."/>
            <person name="Chapman S.B."/>
            <person name="Chen Z."/>
            <person name="Freedman E."/>
            <person name="Gellesch M."/>
            <person name="Goldberg J."/>
            <person name="Griggs A."/>
            <person name="Gujja S."/>
            <person name="Heilman E."/>
            <person name="Heiman D."/>
            <person name="Howarth C."/>
            <person name="Mehta T."/>
            <person name="Neiman D."/>
            <person name="Pearson M."/>
            <person name="Roberts A."/>
            <person name="Saif S."/>
            <person name="Shea T."/>
            <person name="Shenoy N."/>
            <person name="Sisk P."/>
            <person name="Stolte C."/>
            <person name="Sykes S."/>
            <person name="White J."/>
            <person name="Yandava C."/>
            <person name="Haas B."/>
            <person name="Nusbaum C."/>
            <person name="Birren B."/>
        </authorList>
    </citation>
    <scope>NUCLEOTIDE SEQUENCE [LARGE SCALE GENOMIC DNA]</scope>
    <source>
        <strain evidence="6">ATCC 50818</strain>
    </source>
</reference>
<dbReference type="eggNOG" id="KOG1269">
    <property type="taxonomic scope" value="Eukaryota"/>
</dbReference>
<dbReference type="EMBL" id="GL832980">
    <property type="protein sequence ID" value="EGD77878.1"/>
    <property type="molecule type" value="Genomic_DNA"/>
</dbReference>
<dbReference type="InParanoid" id="F2UL79"/>
<dbReference type="OrthoDB" id="506498at2759"/>
<dbReference type="GeneID" id="16070495"/>
<dbReference type="InterPro" id="IPR029063">
    <property type="entry name" value="SAM-dependent_MTases_sf"/>
</dbReference>
<dbReference type="GO" id="GO:0008170">
    <property type="term" value="F:N-methyltransferase activity"/>
    <property type="evidence" value="ECO:0007669"/>
    <property type="project" value="UniProtKB-ARBA"/>
</dbReference>
<dbReference type="SUPFAM" id="SSF53335">
    <property type="entry name" value="S-adenosyl-L-methionine-dependent methyltransferases"/>
    <property type="match status" value="1"/>
</dbReference>
<evidence type="ECO:0000256" key="1">
    <source>
        <dbReference type="ARBA" id="ARBA00022603"/>
    </source>
</evidence>
<proteinExistence type="predicted"/>
<feature type="domain" description="Methyltransferase type 11" evidence="5">
    <location>
        <begin position="102"/>
        <end position="200"/>
    </location>
</feature>
<dbReference type="CDD" id="cd02440">
    <property type="entry name" value="AdoMet_MTases"/>
    <property type="match status" value="1"/>
</dbReference>
<evidence type="ECO:0000313" key="7">
    <source>
        <dbReference type="Proteomes" id="UP000007799"/>
    </source>
</evidence>
<evidence type="ECO:0000259" key="5">
    <source>
        <dbReference type="Pfam" id="PF08241"/>
    </source>
</evidence>
<organism evidence="7">
    <name type="scientific">Salpingoeca rosetta (strain ATCC 50818 / BSB-021)</name>
    <dbReference type="NCBI Taxonomy" id="946362"/>
    <lineage>
        <taxon>Eukaryota</taxon>
        <taxon>Choanoflagellata</taxon>
        <taxon>Craspedida</taxon>
        <taxon>Salpingoecidae</taxon>
        <taxon>Salpingoeca</taxon>
    </lineage>
</organism>
<feature type="compositionally biased region" description="Basic and acidic residues" evidence="4">
    <location>
        <begin position="1"/>
        <end position="10"/>
    </location>
</feature>
<sequence length="312" mass="34865">MDVLRSESKHPQGQAGMQQDAAKLQKEQQGRLQQRLTRDAETRARECYDTPDAELFYSNVWGGENIHVGMYNTTRDIADASHRTNMRLAPMLEPLDASSAVLDLGSGYGGTARYLARTYGCKVTGLNVSDVENKRAVALNKQHGLQDKVEIVLGTFEDVDMPNASFDAIFSQEAMLHAGDKANVVAEAARMLKPGGRFVFTDVMRSDDCDESKLQPIYDRLHLPSLASPSFYRAAAAKHGLDEIGFEEDTANFTAHYSRVREDLIAREQELRQQNISEAYLDRMKNGLLHWVAGGRNGLLCWGFFSFRKPAK</sequence>
<protein>
    <submittedName>
        <fullName evidence="6">Methyltransferase type 11</fullName>
    </submittedName>
</protein>
<dbReference type="RefSeq" id="XP_004989942.1">
    <property type="nucleotide sequence ID" value="XM_004989885.1"/>
</dbReference>
<dbReference type="STRING" id="946362.F2UL79"/>
<name>F2UL79_SALR5</name>
<dbReference type="InterPro" id="IPR050447">
    <property type="entry name" value="Erg6_SMT_methyltransf"/>
</dbReference>
<dbReference type="FunFam" id="3.40.50.150:FF:000461">
    <property type="entry name" value="Sarcosine/dimethylglycine N-methyltransferase"/>
    <property type="match status" value="1"/>
</dbReference>
<dbReference type="InterPro" id="IPR013216">
    <property type="entry name" value="Methyltransf_11"/>
</dbReference>
<dbReference type="Pfam" id="PF08241">
    <property type="entry name" value="Methyltransf_11"/>
    <property type="match status" value="1"/>
</dbReference>
<dbReference type="OMA" id="FCDLMCG"/>
<dbReference type="KEGG" id="sre:PTSG_09512"/>
<keyword evidence="3" id="KW-0949">S-adenosyl-L-methionine</keyword>
<keyword evidence="1 6" id="KW-0489">Methyltransferase</keyword>
<feature type="region of interest" description="Disordered" evidence="4">
    <location>
        <begin position="1"/>
        <end position="43"/>
    </location>
</feature>
<dbReference type="PANTHER" id="PTHR44068:SF11">
    <property type="entry name" value="GERANYL DIPHOSPHATE 2-C-METHYLTRANSFERASE"/>
    <property type="match status" value="1"/>
</dbReference>
<keyword evidence="2 6" id="KW-0808">Transferase</keyword>
<dbReference type="AlphaFoldDB" id="F2UL79"/>
<dbReference type="PANTHER" id="PTHR44068">
    <property type="entry name" value="ZGC:194242"/>
    <property type="match status" value="1"/>
</dbReference>
<dbReference type="Proteomes" id="UP000007799">
    <property type="component" value="Unassembled WGS sequence"/>
</dbReference>
<evidence type="ECO:0000313" key="6">
    <source>
        <dbReference type="EMBL" id="EGD77878.1"/>
    </source>
</evidence>
<dbReference type="Gene3D" id="3.40.50.150">
    <property type="entry name" value="Vaccinia Virus protein VP39"/>
    <property type="match status" value="1"/>
</dbReference>
<dbReference type="GO" id="GO:0008757">
    <property type="term" value="F:S-adenosylmethionine-dependent methyltransferase activity"/>
    <property type="evidence" value="ECO:0007669"/>
    <property type="project" value="InterPro"/>
</dbReference>
<keyword evidence="7" id="KW-1185">Reference proteome</keyword>
<accession>F2UL79</accession>
<evidence type="ECO:0000256" key="4">
    <source>
        <dbReference type="SAM" id="MobiDB-lite"/>
    </source>
</evidence>
<evidence type="ECO:0000256" key="3">
    <source>
        <dbReference type="ARBA" id="ARBA00022691"/>
    </source>
</evidence>
<gene>
    <name evidence="6" type="ORF">PTSG_09512</name>
</gene>
<evidence type="ECO:0000256" key="2">
    <source>
        <dbReference type="ARBA" id="ARBA00022679"/>
    </source>
</evidence>